<reference evidence="2 3" key="1">
    <citation type="journal article" date="2008" name="Proc. Natl. Acad. Sci. U.S.A.">
        <title>Niche adaptation and genome expansion in the chlorophyll d-producing cyanobacterium Acaryochloris marina.</title>
        <authorList>
            <person name="Swingley W.D."/>
            <person name="Chen M."/>
            <person name="Cheung P.C."/>
            <person name="Conrad A.L."/>
            <person name="Dejesa L.C."/>
            <person name="Hao J."/>
            <person name="Honchak B.M."/>
            <person name="Karbach L.E."/>
            <person name="Kurdoglu A."/>
            <person name="Lahiri S."/>
            <person name="Mastrian S.D."/>
            <person name="Miyashita H."/>
            <person name="Page L."/>
            <person name="Ramakrishna P."/>
            <person name="Satoh S."/>
            <person name="Sattley W.M."/>
            <person name="Shimada Y."/>
            <person name="Taylor H.L."/>
            <person name="Tomo T."/>
            <person name="Tsuchiya T."/>
            <person name="Wang Z.T."/>
            <person name="Raymond J."/>
            <person name="Mimuro M."/>
            <person name="Blankenship R.E."/>
            <person name="Touchman J.W."/>
        </authorList>
    </citation>
    <scope>NUCLEOTIDE SEQUENCE [LARGE SCALE GENOMIC DNA]</scope>
    <source>
        <strain evidence="3">MBIC 11017</strain>
    </source>
</reference>
<evidence type="ECO:0000313" key="3">
    <source>
        <dbReference type="Proteomes" id="UP000000268"/>
    </source>
</evidence>
<dbReference type="SUPFAM" id="SSF52833">
    <property type="entry name" value="Thioredoxin-like"/>
    <property type="match status" value="1"/>
</dbReference>
<dbReference type="KEGG" id="amr:AM1_5949"/>
<keyword evidence="1" id="KW-0472">Membrane</keyword>
<dbReference type="OrthoDB" id="9811352at2"/>
<dbReference type="RefSeq" id="WP_012166090.1">
    <property type="nucleotide sequence ID" value="NC_009925.1"/>
</dbReference>
<evidence type="ECO:0008006" key="4">
    <source>
        <dbReference type="Google" id="ProtNLM"/>
    </source>
</evidence>
<name>B0C1Q4_ACAM1</name>
<dbReference type="HOGENOM" id="CLU_108778_0_0_3"/>
<feature type="transmembrane region" description="Helical" evidence="1">
    <location>
        <begin position="20"/>
        <end position="39"/>
    </location>
</feature>
<dbReference type="AlphaFoldDB" id="B0C1Q4"/>
<organism evidence="2 3">
    <name type="scientific">Acaryochloris marina (strain MBIC 11017)</name>
    <dbReference type="NCBI Taxonomy" id="329726"/>
    <lineage>
        <taxon>Bacteria</taxon>
        <taxon>Bacillati</taxon>
        <taxon>Cyanobacteriota</taxon>
        <taxon>Cyanophyceae</taxon>
        <taxon>Acaryochloridales</taxon>
        <taxon>Acaryochloridaceae</taxon>
        <taxon>Acaryochloris</taxon>
    </lineage>
</organism>
<dbReference type="eggNOG" id="COG0526">
    <property type="taxonomic scope" value="Bacteria"/>
</dbReference>
<keyword evidence="1" id="KW-1133">Transmembrane helix</keyword>
<gene>
    <name evidence="2" type="ordered locus">AM1_5949</name>
</gene>
<accession>B0C1Q4</accession>
<dbReference type="Gene3D" id="3.40.30.10">
    <property type="entry name" value="Glutaredoxin"/>
    <property type="match status" value="1"/>
</dbReference>
<dbReference type="InterPro" id="IPR036249">
    <property type="entry name" value="Thioredoxin-like_sf"/>
</dbReference>
<evidence type="ECO:0000313" key="2">
    <source>
        <dbReference type="EMBL" id="ABW30888.1"/>
    </source>
</evidence>
<evidence type="ECO:0000256" key="1">
    <source>
        <dbReference type="SAM" id="Phobius"/>
    </source>
</evidence>
<dbReference type="Proteomes" id="UP000000268">
    <property type="component" value="Chromosome"/>
</dbReference>
<keyword evidence="3" id="KW-1185">Reference proteome</keyword>
<protein>
    <recommendedName>
        <fullName evidence="4">Thioredoxin domain-containing protein</fullName>
    </recommendedName>
</protein>
<dbReference type="EMBL" id="CP000828">
    <property type="protein sequence ID" value="ABW30888.1"/>
    <property type="molecule type" value="Genomic_DNA"/>
</dbReference>
<sequence length="161" mass="18648">MTKFHLRTEQVLQGDFTLQPLNLILIFQVNCPGCFIYALPLAAKLHEKYCDRINILGLSTTFEDFELNTVANTLKLLQSGEMVGVTQQYFQQKQIERYAIPLKFAIAFDREIFHLNFLPGTPSWVLFDQDRNVLSSWFGHRPEEEVESLLSPYFENAVSIQ</sequence>
<proteinExistence type="predicted"/>
<keyword evidence="1" id="KW-0812">Transmembrane</keyword>